<feature type="transmembrane region" description="Helical" evidence="5">
    <location>
        <begin position="561"/>
        <end position="588"/>
    </location>
</feature>
<protein>
    <submittedName>
        <fullName evidence="8">Cellulose synthase/poly-beta-1,6-N-acetylglucosamine synthase-like glycosyltransferase</fullName>
    </submittedName>
</protein>
<keyword evidence="5" id="KW-1133">Transmembrane helix</keyword>
<dbReference type="Pfam" id="PF05157">
    <property type="entry name" value="MshEN"/>
    <property type="match status" value="1"/>
</dbReference>
<dbReference type="Pfam" id="PF13632">
    <property type="entry name" value="Glyco_trans_2_3"/>
    <property type="match status" value="1"/>
</dbReference>
<evidence type="ECO:0000313" key="9">
    <source>
        <dbReference type="Proteomes" id="UP000247727"/>
    </source>
</evidence>
<dbReference type="InterPro" id="IPR001173">
    <property type="entry name" value="Glyco_trans_2-like"/>
</dbReference>
<feature type="transmembrane region" description="Helical" evidence="5">
    <location>
        <begin position="600"/>
        <end position="621"/>
    </location>
</feature>
<dbReference type="SUPFAM" id="SSF160246">
    <property type="entry name" value="EspE N-terminal domain-like"/>
    <property type="match status" value="1"/>
</dbReference>
<dbReference type="GO" id="GO:0016757">
    <property type="term" value="F:glycosyltransferase activity"/>
    <property type="evidence" value="ECO:0007669"/>
    <property type="project" value="UniProtKB-KW"/>
</dbReference>
<evidence type="ECO:0000256" key="3">
    <source>
        <dbReference type="ARBA" id="ARBA00022679"/>
    </source>
</evidence>
<comment type="caution">
    <text evidence="8">The sequence shown here is derived from an EMBL/GenBank/DDBJ whole genome shotgun (WGS) entry which is preliminary data.</text>
</comment>
<dbReference type="SUPFAM" id="SSF53448">
    <property type="entry name" value="Nucleotide-diphospho-sugar transferases"/>
    <property type="match status" value="1"/>
</dbReference>
<keyword evidence="2" id="KW-0328">Glycosyltransferase</keyword>
<evidence type="ECO:0000256" key="2">
    <source>
        <dbReference type="ARBA" id="ARBA00022676"/>
    </source>
</evidence>
<name>A0A318U5B6_9RHOB</name>
<sequence>MQQSAQLKMTSVEVVERPAVVATISPAPVAAQAAAILAKPALDKPPFKRPARSVTADPQRSVRPGRDRVPLGQILLEMGAVQPGDMLKALALRQRQDVRLGDILLTHGWVSETDLMAALAKQSQAAVIDLVAEPPDPRLIDTLGPELCLKEAMVPWRRIGGITLIATARPEQFTRLNAQLPPEFGPYRMALAPERDVHAALLARRQTALIRRAEIKVDPAESCRTHNERLASRLVLATTALAVVGLVVAPEVVFALLFLWAMVTLYATMGLKLIAWIAEIRGRGQDHQAAIKAATTPHPQHRLPLISIMVPLHKERDIAPRLVARLSRLNWPRELLDILLVVEETDRTTREALHGADLPRWIRVVTVPAGPIQTKPRALNYALNFCRGSVIGVYDAEDMPEPDQLHIVARRFADAGPEVACLQGILDYYNPRTNWLARCFTIEYAAWFRAMLPGLARLGLVVPLGGTTLFFRRGPLEELGGWDAHNVTEDADLGIRLARYGYRTELIPAVTHEEANCRPLPWIKQRSRWLKGYAMTWAVHMRNPAQLWHDLGPKRFFGLQILILGALSQYLLAPLLWSCWLILFGVWHPIEAILSRGMETWLLFTFVLTELINITVGAWAVRGKDHRHLIPWVPTLNFYFPLGALAGWKAIYEVISRPFYWDKTVHGVFDAEHHISAPALRSDLVAEIVAAMPGVEVAERTPLAPLID</sequence>
<evidence type="ECO:0000256" key="4">
    <source>
        <dbReference type="SAM" id="MobiDB-lite"/>
    </source>
</evidence>
<dbReference type="PANTHER" id="PTHR43630">
    <property type="entry name" value="POLY-BETA-1,6-N-ACETYL-D-GLUCOSAMINE SYNTHASE"/>
    <property type="match status" value="1"/>
</dbReference>
<feature type="domain" description="Type II secretion system protein GspE N-terminal" evidence="6">
    <location>
        <begin position="127"/>
        <end position="201"/>
    </location>
</feature>
<evidence type="ECO:0000256" key="5">
    <source>
        <dbReference type="SAM" id="Phobius"/>
    </source>
</evidence>
<dbReference type="Gene3D" id="3.90.550.10">
    <property type="entry name" value="Spore Coat Polysaccharide Biosynthesis Protein SpsA, Chain A"/>
    <property type="match status" value="1"/>
</dbReference>
<dbReference type="CDD" id="cd06427">
    <property type="entry name" value="CESA_like_2"/>
    <property type="match status" value="1"/>
</dbReference>
<evidence type="ECO:0000256" key="1">
    <source>
        <dbReference type="ARBA" id="ARBA00006739"/>
    </source>
</evidence>
<comment type="similarity">
    <text evidence="1">Belongs to the glycosyltransferase 2 family.</text>
</comment>
<proteinExistence type="inferred from homology"/>
<keyword evidence="5" id="KW-0812">Transmembrane</keyword>
<evidence type="ECO:0000259" key="7">
    <source>
        <dbReference type="Pfam" id="PF13632"/>
    </source>
</evidence>
<dbReference type="Proteomes" id="UP000247727">
    <property type="component" value="Unassembled WGS sequence"/>
</dbReference>
<dbReference type="InterPro" id="IPR007831">
    <property type="entry name" value="T2SS_GspE_N"/>
</dbReference>
<keyword evidence="3 8" id="KW-0808">Transferase</keyword>
<keyword evidence="9" id="KW-1185">Reference proteome</keyword>
<evidence type="ECO:0000259" key="6">
    <source>
        <dbReference type="Pfam" id="PF05157"/>
    </source>
</evidence>
<evidence type="ECO:0000313" key="8">
    <source>
        <dbReference type="EMBL" id="PYF09546.1"/>
    </source>
</evidence>
<feature type="region of interest" description="Disordered" evidence="4">
    <location>
        <begin position="47"/>
        <end position="66"/>
    </location>
</feature>
<dbReference type="InterPro" id="IPR029044">
    <property type="entry name" value="Nucleotide-diphossugar_trans"/>
</dbReference>
<dbReference type="AlphaFoldDB" id="A0A318U5B6"/>
<keyword evidence="5" id="KW-0472">Membrane</keyword>
<dbReference type="EMBL" id="QJTK01000008">
    <property type="protein sequence ID" value="PYF09546.1"/>
    <property type="molecule type" value="Genomic_DNA"/>
</dbReference>
<dbReference type="InterPro" id="IPR037257">
    <property type="entry name" value="T2SS_E_N_sf"/>
</dbReference>
<organism evidence="8 9">
    <name type="scientific">Rhodobacter viridis</name>
    <dbReference type="NCBI Taxonomy" id="1054202"/>
    <lineage>
        <taxon>Bacteria</taxon>
        <taxon>Pseudomonadati</taxon>
        <taxon>Pseudomonadota</taxon>
        <taxon>Alphaproteobacteria</taxon>
        <taxon>Rhodobacterales</taxon>
        <taxon>Rhodobacter group</taxon>
        <taxon>Rhodobacter</taxon>
    </lineage>
</organism>
<accession>A0A318U5B6</accession>
<feature type="domain" description="Glycosyltransferase 2-like" evidence="7">
    <location>
        <begin position="393"/>
        <end position="586"/>
    </location>
</feature>
<gene>
    <name evidence="8" type="ORF">C8J30_108122</name>
</gene>
<reference evidence="8 9" key="1">
    <citation type="submission" date="2018-06" db="EMBL/GenBank/DDBJ databases">
        <title>Genomic Encyclopedia of Type Strains, Phase III (KMG-III): the genomes of soil and plant-associated and newly described type strains.</title>
        <authorList>
            <person name="Whitman W."/>
        </authorList>
    </citation>
    <scope>NUCLEOTIDE SEQUENCE [LARGE SCALE GENOMIC DNA]</scope>
    <source>
        <strain evidence="8 9">JA737</strain>
    </source>
</reference>
<dbReference type="PANTHER" id="PTHR43630:SF1">
    <property type="entry name" value="POLY-BETA-1,6-N-ACETYL-D-GLUCOSAMINE SYNTHASE"/>
    <property type="match status" value="1"/>
</dbReference>